<feature type="compositionally biased region" description="Polar residues" evidence="1">
    <location>
        <begin position="56"/>
        <end position="68"/>
    </location>
</feature>
<reference evidence="2 3" key="1">
    <citation type="submission" date="2018-07" db="EMBL/GenBank/DDBJ databases">
        <title>The draft genome of Phyllobacterium salinisoli.</title>
        <authorList>
            <person name="Liu L."/>
            <person name="Li L."/>
            <person name="Zhang X."/>
            <person name="Liang L."/>
        </authorList>
    </citation>
    <scope>NUCLEOTIDE SEQUENCE [LARGE SCALE GENOMIC DNA]</scope>
    <source>
        <strain evidence="2 3">LLAN61</strain>
    </source>
</reference>
<dbReference type="OrthoDB" id="9801242at2"/>
<dbReference type="EMBL" id="QOZG01000016">
    <property type="protein sequence ID" value="RCS21733.1"/>
    <property type="molecule type" value="Genomic_DNA"/>
</dbReference>
<dbReference type="Gene3D" id="1.10.238.160">
    <property type="match status" value="1"/>
</dbReference>
<protein>
    <submittedName>
        <fullName evidence="2">AlpA family phage regulatory protein</fullName>
    </submittedName>
</protein>
<sequence>MSPKEAAAATTMSRFLIALMAKEGRFPQPVKIGVKRIAFVRAEVMDWIDEQIANRQAANDNTTSTPKQDGTVVGHIDGRTMFKPGTLASSAA</sequence>
<name>A0A368JZV5_9HYPH</name>
<dbReference type="AlphaFoldDB" id="A0A368JZV5"/>
<evidence type="ECO:0000313" key="2">
    <source>
        <dbReference type="EMBL" id="RCS21733.1"/>
    </source>
</evidence>
<evidence type="ECO:0000313" key="3">
    <source>
        <dbReference type="Proteomes" id="UP000253420"/>
    </source>
</evidence>
<organism evidence="2 3">
    <name type="scientific">Phyllobacterium salinisoli</name>
    <dbReference type="NCBI Taxonomy" id="1899321"/>
    <lineage>
        <taxon>Bacteria</taxon>
        <taxon>Pseudomonadati</taxon>
        <taxon>Pseudomonadota</taxon>
        <taxon>Alphaproteobacteria</taxon>
        <taxon>Hyphomicrobiales</taxon>
        <taxon>Phyllobacteriaceae</taxon>
        <taxon>Phyllobacterium</taxon>
    </lineage>
</organism>
<evidence type="ECO:0000256" key="1">
    <source>
        <dbReference type="SAM" id="MobiDB-lite"/>
    </source>
</evidence>
<dbReference type="Proteomes" id="UP000253420">
    <property type="component" value="Unassembled WGS sequence"/>
</dbReference>
<dbReference type="InterPro" id="IPR010260">
    <property type="entry name" value="AlpA"/>
</dbReference>
<comment type="caution">
    <text evidence="2">The sequence shown here is derived from an EMBL/GenBank/DDBJ whole genome shotgun (WGS) entry which is preliminary data.</text>
</comment>
<gene>
    <name evidence="2" type="ORF">DUT91_22375</name>
</gene>
<accession>A0A368JZV5</accession>
<feature type="region of interest" description="Disordered" evidence="1">
    <location>
        <begin position="56"/>
        <end position="76"/>
    </location>
</feature>
<proteinExistence type="predicted"/>
<dbReference type="Pfam" id="PF05930">
    <property type="entry name" value="Phage_AlpA"/>
    <property type="match status" value="1"/>
</dbReference>
<keyword evidence="3" id="KW-1185">Reference proteome</keyword>